<accession>A0A9Q3PTJ2</accession>
<feature type="compositionally biased region" description="Basic and acidic residues" evidence="1">
    <location>
        <begin position="104"/>
        <end position="116"/>
    </location>
</feature>
<evidence type="ECO:0000313" key="3">
    <source>
        <dbReference type="Proteomes" id="UP000765509"/>
    </source>
</evidence>
<dbReference type="OrthoDB" id="2732387at2759"/>
<gene>
    <name evidence="2" type="ORF">O181_113348</name>
</gene>
<reference evidence="2" key="1">
    <citation type="submission" date="2021-03" db="EMBL/GenBank/DDBJ databases">
        <title>Draft genome sequence of rust myrtle Austropuccinia psidii MF-1, a brazilian biotype.</title>
        <authorList>
            <person name="Quecine M.C."/>
            <person name="Pachon D.M.R."/>
            <person name="Bonatelli M.L."/>
            <person name="Correr F.H."/>
            <person name="Franceschini L.M."/>
            <person name="Leite T.F."/>
            <person name="Margarido G.R.A."/>
            <person name="Almeida C.A."/>
            <person name="Ferrarezi J.A."/>
            <person name="Labate C.A."/>
        </authorList>
    </citation>
    <scope>NUCLEOTIDE SEQUENCE</scope>
    <source>
        <strain evidence="2">MF-1</strain>
    </source>
</reference>
<dbReference type="Proteomes" id="UP000765509">
    <property type="component" value="Unassembled WGS sequence"/>
</dbReference>
<proteinExistence type="predicted"/>
<keyword evidence="3" id="KW-1185">Reference proteome</keyword>
<protein>
    <submittedName>
        <fullName evidence="2">Uncharacterized protein</fullName>
    </submittedName>
</protein>
<comment type="caution">
    <text evidence="2">The sequence shown here is derived from an EMBL/GenBank/DDBJ whole genome shotgun (WGS) entry which is preliminary data.</text>
</comment>
<evidence type="ECO:0000313" key="2">
    <source>
        <dbReference type="EMBL" id="MBW0573633.1"/>
    </source>
</evidence>
<organism evidence="2 3">
    <name type="scientific">Austropuccinia psidii MF-1</name>
    <dbReference type="NCBI Taxonomy" id="1389203"/>
    <lineage>
        <taxon>Eukaryota</taxon>
        <taxon>Fungi</taxon>
        <taxon>Dikarya</taxon>
        <taxon>Basidiomycota</taxon>
        <taxon>Pucciniomycotina</taxon>
        <taxon>Pucciniomycetes</taxon>
        <taxon>Pucciniales</taxon>
        <taxon>Sphaerophragmiaceae</taxon>
        <taxon>Austropuccinia</taxon>
    </lineage>
</organism>
<sequence length="133" mass="15903">MRRKAAEKLKKSREDSMKYWDTRVAHQLRSPLNPGDLVLVYNKTIETNWGVLFRNKWNGPYIVIRKINNGPYEIKELDGTKLARRFVASQVKRFYPRGKLIRAKEDTEEEQRKEDELINEEELFEENTESDEE</sequence>
<dbReference type="AlphaFoldDB" id="A0A9Q3PTJ2"/>
<feature type="region of interest" description="Disordered" evidence="1">
    <location>
        <begin position="104"/>
        <end position="133"/>
    </location>
</feature>
<evidence type="ECO:0000256" key="1">
    <source>
        <dbReference type="SAM" id="MobiDB-lite"/>
    </source>
</evidence>
<feature type="compositionally biased region" description="Acidic residues" evidence="1">
    <location>
        <begin position="117"/>
        <end position="133"/>
    </location>
</feature>
<dbReference type="EMBL" id="AVOT02092515">
    <property type="protein sequence ID" value="MBW0573633.1"/>
    <property type="molecule type" value="Genomic_DNA"/>
</dbReference>
<name>A0A9Q3PTJ2_9BASI</name>